<keyword evidence="2" id="KW-1185">Reference proteome</keyword>
<accession>A0A5R9G5F4</accession>
<comment type="caution">
    <text evidence="1">The sequence shown here is derived from an EMBL/GenBank/DDBJ whole genome shotgun (WGS) entry which is preliminary data.</text>
</comment>
<sequence>MDASFFTVHALQENLESVRNQGRHEVRVESIMIVLEHRGIEVPFFVSQRISHCLDPDILRTWLIRALTATSAVEVIRNE</sequence>
<proteinExistence type="predicted"/>
<name>A0A5R9G5F4_9ACTN</name>
<protein>
    <submittedName>
        <fullName evidence="1">Uncharacterized protein</fullName>
    </submittedName>
</protein>
<dbReference type="Proteomes" id="UP000305906">
    <property type="component" value="Unassembled WGS sequence"/>
</dbReference>
<organism evidence="1 2">
    <name type="scientific">Streptomyces montanus</name>
    <dbReference type="NCBI Taxonomy" id="2580423"/>
    <lineage>
        <taxon>Bacteria</taxon>
        <taxon>Bacillati</taxon>
        <taxon>Actinomycetota</taxon>
        <taxon>Actinomycetes</taxon>
        <taxon>Kitasatosporales</taxon>
        <taxon>Streptomycetaceae</taxon>
        <taxon>Streptomyces</taxon>
    </lineage>
</organism>
<dbReference type="RefSeq" id="WP_138044133.1">
    <property type="nucleotide sequence ID" value="NZ_VBZC01000006.1"/>
</dbReference>
<gene>
    <name evidence="1" type="ORF">FE633_06460</name>
</gene>
<evidence type="ECO:0000313" key="2">
    <source>
        <dbReference type="Proteomes" id="UP000305906"/>
    </source>
</evidence>
<evidence type="ECO:0000313" key="1">
    <source>
        <dbReference type="EMBL" id="TLS46765.1"/>
    </source>
</evidence>
<reference evidence="1 2" key="1">
    <citation type="submission" date="2019-05" db="EMBL/GenBank/DDBJ databases">
        <title>Streptomyces sp. NEAU-C151, a novel actinomycete isolated from soil.</title>
        <authorList>
            <person name="Han L."/>
            <person name="Jiang H."/>
        </authorList>
    </citation>
    <scope>NUCLEOTIDE SEQUENCE [LARGE SCALE GENOMIC DNA]</scope>
    <source>
        <strain evidence="1 2">NEAU-C151</strain>
    </source>
</reference>
<dbReference type="AlphaFoldDB" id="A0A5R9G5F4"/>
<dbReference type="EMBL" id="VBZC01000006">
    <property type="protein sequence ID" value="TLS46765.1"/>
    <property type="molecule type" value="Genomic_DNA"/>
</dbReference>